<protein>
    <recommendedName>
        <fullName evidence="2">PF03932 family protein CutC</fullName>
    </recommendedName>
</protein>
<reference evidence="3 4" key="1">
    <citation type="submission" date="2022-01" db="EMBL/GenBank/DDBJ databases">
        <title>Mariniradius saccharolyticus sp. nov., isolated from sediment of a river.</title>
        <authorList>
            <person name="Liu H."/>
        </authorList>
    </citation>
    <scope>NUCLEOTIDE SEQUENCE [LARGE SCALE GENOMIC DNA]</scope>
    <source>
        <strain evidence="3 4">RY-2</strain>
    </source>
</reference>
<dbReference type="HAMAP" id="MF_00795">
    <property type="entry name" value="CutC"/>
    <property type="match status" value="1"/>
</dbReference>
<keyword evidence="4" id="KW-1185">Reference proteome</keyword>
<name>A0ABS9BUT4_9BACT</name>
<dbReference type="EMBL" id="JAKEVZ010000007">
    <property type="protein sequence ID" value="MCF1751462.1"/>
    <property type="molecule type" value="Genomic_DNA"/>
</dbReference>
<accession>A0ABS9BUT4</accession>
<keyword evidence="2" id="KW-0963">Cytoplasm</keyword>
<dbReference type="Pfam" id="PF03932">
    <property type="entry name" value="CutC"/>
    <property type="match status" value="1"/>
</dbReference>
<dbReference type="RefSeq" id="WP_234861450.1">
    <property type="nucleotide sequence ID" value="NZ_JAKEVZ010000007.1"/>
</dbReference>
<evidence type="ECO:0000313" key="3">
    <source>
        <dbReference type="EMBL" id="MCF1751462.1"/>
    </source>
</evidence>
<proteinExistence type="inferred from homology"/>
<comment type="similarity">
    <text evidence="1 2">Belongs to the CutC family.</text>
</comment>
<dbReference type="PANTHER" id="PTHR12598:SF0">
    <property type="entry name" value="COPPER HOMEOSTASIS PROTEIN CUTC HOMOLOG"/>
    <property type="match status" value="1"/>
</dbReference>
<comment type="subcellular location">
    <subcellularLocation>
        <location evidence="2">Cytoplasm</location>
    </subcellularLocation>
</comment>
<evidence type="ECO:0000256" key="2">
    <source>
        <dbReference type="HAMAP-Rule" id="MF_00795"/>
    </source>
</evidence>
<evidence type="ECO:0000313" key="4">
    <source>
        <dbReference type="Proteomes" id="UP001201449"/>
    </source>
</evidence>
<comment type="caution">
    <text evidence="3">The sequence shown here is derived from an EMBL/GenBank/DDBJ whole genome shotgun (WGS) entry which is preliminary data.</text>
</comment>
<evidence type="ECO:0000256" key="1">
    <source>
        <dbReference type="ARBA" id="ARBA00007768"/>
    </source>
</evidence>
<comment type="caution">
    <text evidence="2">Once thought to be involved in copper homeostasis, experiments in E.coli have shown this is not the case.</text>
</comment>
<sequence>MAKVLIEAPVFTIEAAMLAAEYGIDRLELCSDFAEGGETPSVGALAFLKEKLDIPIFVMIRPRGGDFVYTPEELYVMKKDIGILKSLGADGFVFGVLKSDGHVDKEACKYLLKAAEQLPCTFHRAFDICKDKEKALEDIIDCGFRRILTSGGENEVGAGTQNILHWMNLVEDRIIIMPGGGLKPEHLPNLSINGGLKEIHASCKSFRPSESSYRHLAVSLSKEPDSFYQVLSIDQKIVKQFRDQLP</sequence>
<organism evidence="3 4">
    <name type="scientific">Mariniradius sediminis</name>
    <dbReference type="NCBI Taxonomy" id="2909237"/>
    <lineage>
        <taxon>Bacteria</taxon>
        <taxon>Pseudomonadati</taxon>
        <taxon>Bacteroidota</taxon>
        <taxon>Cytophagia</taxon>
        <taxon>Cytophagales</taxon>
        <taxon>Cyclobacteriaceae</taxon>
        <taxon>Mariniradius</taxon>
    </lineage>
</organism>
<dbReference type="PANTHER" id="PTHR12598">
    <property type="entry name" value="COPPER HOMEOSTASIS PROTEIN CUTC"/>
    <property type="match status" value="1"/>
</dbReference>
<gene>
    <name evidence="2" type="primary">cutC</name>
    <name evidence="3" type="ORF">L0U89_10310</name>
</gene>
<dbReference type="InterPro" id="IPR005627">
    <property type="entry name" value="CutC-like"/>
</dbReference>
<dbReference type="SUPFAM" id="SSF110395">
    <property type="entry name" value="CutC-like"/>
    <property type="match status" value="1"/>
</dbReference>
<dbReference type="Proteomes" id="UP001201449">
    <property type="component" value="Unassembled WGS sequence"/>
</dbReference>
<dbReference type="Gene3D" id="3.20.20.380">
    <property type="entry name" value="Copper homeostasis (CutC) domain"/>
    <property type="match status" value="1"/>
</dbReference>
<dbReference type="InterPro" id="IPR036822">
    <property type="entry name" value="CutC-like_dom_sf"/>
</dbReference>